<dbReference type="Proteomes" id="UP000494365">
    <property type="component" value="Unassembled WGS sequence"/>
</dbReference>
<sequence>MPVTVRGYRICFPGPPPLKGQPPNPPICYDMREHGFELIRHASADLDPRLLNVSILFSMYELANQLNDEELRNAILSSVTGGIENFAAQLPAGVQLHFDGKTYPSRSAAD</sequence>
<dbReference type="EMBL" id="CADIKK010000038">
    <property type="protein sequence ID" value="CAB3804307.1"/>
    <property type="molecule type" value="Genomic_DNA"/>
</dbReference>
<organism evidence="1 2">
    <name type="scientific">Paraburkholderia ultramafica</name>
    <dbReference type="NCBI Taxonomy" id="1544867"/>
    <lineage>
        <taxon>Bacteria</taxon>
        <taxon>Pseudomonadati</taxon>
        <taxon>Pseudomonadota</taxon>
        <taxon>Betaproteobacteria</taxon>
        <taxon>Burkholderiales</taxon>
        <taxon>Burkholderiaceae</taxon>
        <taxon>Paraburkholderia</taxon>
    </lineage>
</organism>
<gene>
    <name evidence="1" type="ORF">LMG28614_06006</name>
</gene>
<name>A0A6S7BMQ9_9BURK</name>
<proteinExistence type="predicted"/>
<evidence type="ECO:0000313" key="2">
    <source>
        <dbReference type="Proteomes" id="UP000494365"/>
    </source>
</evidence>
<accession>A0A6S7BMQ9</accession>
<keyword evidence="2" id="KW-1185">Reference proteome</keyword>
<protein>
    <submittedName>
        <fullName evidence="1">Uncharacterized protein</fullName>
    </submittedName>
</protein>
<evidence type="ECO:0000313" key="1">
    <source>
        <dbReference type="EMBL" id="CAB3804307.1"/>
    </source>
</evidence>
<dbReference type="AlphaFoldDB" id="A0A6S7BMQ9"/>
<reference evidence="1 2" key="1">
    <citation type="submission" date="2020-04" db="EMBL/GenBank/DDBJ databases">
        <authorList>
            <person name="De Canck E."/>
        </authorList>
    </citation>
    <scope>NUCLEOTIDE SEQUENCE [LARGE SCALE GENOMIC DNA]</scope>
    <source>
        <strain evidence="1 2">LMG 28614</strain>
    </source>
</reference>